<dbReference type="RefSeq" id="WP_281930757.1">
    <property type="nucleotide sequence ID" value="NZ_AP027142.1"/>
</dbReference>
<keyword evidence="2" id="KW-1185">Reference proteome</keyword>
<evidence type="ECO:0000313" key="2">
    <source>
        <dbReference type="Proteomes" id="UP001317629"/>
    </source>
</evidence>
<dbReference type="EMBL" id="AP027142">
    <property type="protein sequence ID" value="BDV33360.1"/>
    <property type="molecule type" value="Genomic_DNA"/>
</dbReference>
<dbReference type="InterPro" id="IPR038026">
    <property type="entry name" value="MtlR-like_sf"/>
</dbReference>
<dbReference type="Gene3D" id="1.20.120.330">
    <property type="entry name" value="Nucleotidyltransferases domain 2"/>
    <property type="match status" value="1"/>
</dbReference>
<dbReference type="PANTHER" id="PTHR37941:SF1">
    <property type="entry name" value="FUMARASE E-RELATED"/>
    <property type="match status" value="1"/>
</dbReference>
<evidence type="ECO:0000313" key="1">
    <source>
        <dbReference type="EMBL" id="BDV33360.1"/>
    </source>
</evidence>
<accession>A0ABM8E5Y3</accession>
<dbReference type="Proteomes" id="UP001317629">
    <property type="component" value="Chromosome"/>
</dbReference>
<dbReference type="SUPFAM" id="SSF158668">
    <property type="entry name" value="MtlR-like"/>
    <property type="match status" value="1"/>
</dbReference>
<dbReference type="InterPro" id="IPR007761">
    <property type="entry name" value="MtlR-like"/>
</dbReference>
<reference evidence="1 2" key="1">
    <citation type="journal article" date="2023" name="Int. J. Syst. Evol. Microbiol.">
        <title>Methylocystis iwaonis sp. nov., a type II methane-oxidizing bacterium from surface soil of a rice paddy field in Japan, and emended description of the genus Methylocystis (ex Whittenbury et al. 1970) Bowman et al. 1993.</title>
        <authorList>
            <person name="Kaise H."/>
            <person name="Sawadogo J.B."/>
            <person name="Alam M.S."/>
            <person name="Ueno C."/>
            <person name="Dianou D."/>
            <person name="Shinjo R."/>
            <person name="Asakawa S."/>
        </authorList>
    </citation>
    <scope>NUCLEOTIDE SEQUENCE [LARGE SCALE GENOMIC DNA]</scope>
    <source>
        <strain evidence="1 2">SS37A-Re</strain>
    </source>
</reference>
<protein>
    <recommendedName>
        <fullName evidence="3">Mannitol operon repressor</fullName>
    </recommendedName>
</protein>
<sequence length="200" mass="22900">MAAEFTGLDMSDPKYLSDLRKYGSGDPTQDDLQSLEAELYEGPDRAMAVVMGSLVERSLGKLLRNHMREDEVEELFKPSGVLGDFSSKIEMSYALKLVGRVTRHDLNIIRLLRNQFAHSRRPIQFTTDVVKRCCNELSYPDMPSVFIPFDYLNKVTEARLAEASDKTHPRTRFMVTCNEIAQRIYFIRSGDISDKRNDLP</sequence>
<name>A0ABM8E5Y3_9HYPH</name>
<dbReference type="PANTHER" id="PTHR37941">
    <property type="entry name" value="FUMARASE E-RELATED"/>
    <property type="match status" value="1"/>
</dbReference>
<organism evidence="1 2">
    <name type="scientific">Methylocystis iwaonis</name>
    <dbReference type="NCBI Taxonomy" id="2885079"/>
    <lineage>
        <taxon>Bacteria</taxon>
        <taxon>Pseudomonadati</taxon>
        <taxon>Pseudomonadota</taxon>
        <taxon>Alphaproteobacteria</taxon>
        <taxon>Hyphomicrobiales</taxon>
        <taxon>Methylocystaceae</taxon>
        <taxon>Methylocystis</taxon>
    </lineage>
</organism>
<gene>
    <name evidence="1" type="ORF">SS37A_08890</name>
</gene>
<evidence type="ECO:0008006" key="3">
    <source>
        <dbReference type="Google" id="ProtNLM"/>
    </source>
</evidence>
<proteinExistence type="predicted"/>